<dbReference type="EMBL" id="DXBN01000147">
    <property type="protein sequence ID" value="HIZ53604.1"/>
    <property type="molecule type" value="Genomic_DNA"/>
</dbReference>
<dbReference type="InterPro" id="IPR014729">
    <property type="entry name" value="Rossmann-like_a/b/a_fold"/>
</dbReference>
<dbReference type="InterPro" id="IPR006015">
    <property type="entry name" value="Universal_stress_UspA"/>
</dbReference>
<evidence type="ECO:0000256" key="1">
    <source>
        <dbReference type="ARBA" id="ARBA00008791"/>
    </source>
</evidence>
<dbReference type="PANTHER" id="PTHR46268">
    <property type="entry name" value="STRESS RESPONSE PROTEIN NHAX"/>
    <property type="match status" value="1"/>
</dbReference>
<dbReference type="Gene3D" id="3.40.50.620">
    <property type="entry name" value="HUPs"/>
    <property type="match status" value="1"/>
</dbReference>
<dbReference type="CDD" id="cd00293">
    <property type="entry name" value="USP-like"/>
    <property type="match status" value="1"/>
</dbReference>
<dbReference type="InterPro" id="IPR006016">
    <property type="entry name" value="UspA"/>
</dbReference>
<dbReference type="PANTHER" id="PTHR46268:SF6">
    <property type="entry name" value="UNIVERSAL STRESS PROTEIN UP12"/>
    <property type="match status" value="1"/>
</dbReference>
<reference evidence="3" key="1">
    <citation type="journal article" date="2021" name="PeerJ">
        <title>Extensive microbial diversity within the chicken gut microbiome revealed by metagenomics and culture.</title>
        <authorList>
            <person name="Gilroy R."/>
            <person name="Ravi A."/>
            <person name="Getino M."/>
            <person name="Pursley I."/>
            <person name="Horton D.L."/>
            <person name="Alikhan N.F."/>
            <person name="Baker D."/>
            <person name="Gharbi K."/>
            <person name="Hall N."/>
            <person name="Watson M."/>
            <person name="Adriaenssens E.M."/>
            <person name="Foster-Nyarko E."/>
            <person name="Jarju S."/>
            <person name="Secka A."/>
            <person name="Antonio M."/>
            <person name="Oren A."/>
            <person name="Chaudhuri R.R."/>
            <person name="La Ragione R."/>
            <person name="Hildebrand F."/>
            <person name="Pallen M.J."/>
        </authorList>
    </citation>
    <scope>NUCLEOTIDE SEQUENCE</scope>
    <source>
        <strain evidence="3">CHK172-16539</strain>
    </source>
</reference>
<proteinExistence type="inferred from homology"/>
<evidence type="ECO:0000259" key="2">
    <source>
        <dbReference type="Pfam" id="PF00582"/>
    </source>
</evidence>
<dbReference type="Proteomes" id="UP000824063">
    <property type="component" value="Unassembled WGS sequence"/>
</dbReference>
<comment type="similarity">
    <text evidence="1">Belongs to the universal stress protein A family.</text>
</comment>
<feature type="domain" description="UspA" evidence="2">
    <location>
        <begin position="5"/>
        <end position="145"/>
    </location>
</feature>
<comment type="caution">
    <text evidence="3">The sequence shown here is derived from an EMBL/GenBank/DDBJ whole genome shotgun (WGS) entry which is preliminary data.</text>
</comment>
<organism evidence="3 4">
    <name type="scientific">Candidatus Enterococcus avicola</name>
    <dbReference type="NCBI Taxonomy" id="2838561"/>
    <lineage>
        <taxon>Bacteria</taxon>
        <taxon>Bacillati</taxon>
        <taxon>Bacillota</taxon>
        <taxon>Bacilli</taxon>
        <taxon>Lactobacillales</taxon>
        <taxon>Enterococcaceae</taxon>
        <taxon>Enterococcus</taxon>
    </lineage>
</organism>
<protein>
    <submittedName>
        <fullName evidence="3">Universal stress protein</fullName>
    </submittedName>
</protein>
<sequence length="156" mass="17359">MEQTYKKILVGVDGSEQAMEAFRKAVEVARRNEGEVIVTNVIEQQMTTALTVAPLGNEYIEEQMAHGNEILERCRLYAESVNFSKITKDLTFGQAKSVLAIELPKKHNIDLIMVGQSGLNRVEAMMVGSVASYVIRKAPCDVLVVTPTEKQEETEK</sequence>
<reference evidence="3" key="2">
    <citation type="submission" date="2021-04" db="EMBL/GenBank/DDBJ databases">
        <authorList>
            <person name="Gilroy R."/>
        </authorList>
    </citation>
    <scope>NUCLEOTIDE SEQUENCE</scope>
    <source>
        <strain evidence="3">CHK172-16539</strain>
    </source>
</reference>
<gene>
    <name evidence="3" type="ORF">IAA20_06670</name>
</gene>
<accession>A0A9D2F7K4</accession>
<dbReference type="Pfam" id="PF00582">
    <property type="entry name" value="Usp"/>
    <property type="match status" value="1"/>
</dbReference>
<evidence type="ECO:0000313" key="4">
    <source>
        <dbReference type="Proteomes" id="UP000824063"/>
    </source>
</evidence>
<dbReference type="SUPFAM" id="SSF52402">
    <property type="entry name" value="Adenine nucleotide alpha hydrolases-like"/>
    <property type="match status" value="1"/>
</dbReference>
<name>A0A9D2F7K4_9ENTE</name>
<evidence type="ECO:0000313" key="3">
    <source>
        <dbReference type="EMBL" id="HIZ53604.1"/>
    </source>
</evidence>
<dbReference type="PRINTS" id="PR01438">
    <property type="entry name" value="UNVRSLSTRESS"/>
</dbReference>
<dbReference type="AlphaFoldDB" id="A0A9D2F7K4"/>